<protein>
    <recommendedName>
        <fullName evidence="4">Flagellar protein FlgN</fullName>
    </recommendedName>
</protein>
<keyword evidence="3" id="KW-1185">Reference proteome</keyword>
<sequence length="130" mass="14314">MTDPRACENLIEVAEALRLRAFDALARCEEERRRLADRRDRLSGYHALATASLASGAGSVAEVIASEDGVRRAIAGLDARLREIAPRIEAHRAEATRALARVEALRQLLERARSKTRRADDPGEFMPPGV</sequence>
<proteinExistence type="predicted"/>
<evidence type="ECO:0000256" key="1">
    <source>
        <dbReference type="SAM" id="Coils"/>
    </source>
</evidence>
<gene>
    <name evidence="2" type="ORF">N5I32_19450</name>
</gene>
<name>A0ABT2NRZ2_9RHOB</name>
<accession>A0ABT2NRZ2</accession>
<evidence type="ECO:0008006" key="4">
    <source>
        <dbReference type="Google" id="ProtNLM"/>
    </source>
</evidence>
<dbReference type="EMBL" id="JAOCQF010000006">
    <property type="protein sequence ID" value="MCT8331697.1"/>
    <property type="molecule type" value="Genomic_DNA"/>
</dbReference>
<comment type="caution">
    <text evidence="2">The sequence shown here is derived from an EMBL/GenBank/DDBJ whole genome shotgun (WGS) entry which is preliminary data.</text>
</comment>
<dbReference type="RefSeq" id="WP_261497605.1">
    <property type="nucleotide sequence ID" value="NZ_JAOCQF010000006.1"/>
</dbReference>
<dbReference type="Proteomes" id="UP001205601">
    <property type="component" value="Unassembled WGS sequence"/>
</dbReference>
<keyword evidence="1" id="KW-0175">Coiled coil</keyword>
<feature type="coiled-coil region" evidence="1">
    <location>
        <begin position="88"/>
        <end position="115"/>
    </location>
</feature>
<evidence type="ECO:0000313" key="3">
    <source>
        <dbReference type="Proteomes" id="UP001205601"/>
    </source>
</evidence>
<reference evidence="3" key="1">
    <citation type="submission" date="2023-07" db="EMBL/GenBank/DDBJ databases">
        <title>Defluviimonas sediminis sp. nov., isolated from mangrove sediment.</title>
        <authorList>
            <person name="Liu L."/>
            <person name="Li J."/>
            <person name="Huang Y."/>
            <person name="Pan J."/>
            <person name="Li M."/>
        </authorList>
    </citation>
    <scope>NUCLEOTIDE SEQUENCE [LARGE SCALE GENOMIC DNA]</scope>
    <source>
        <strain evidence="3">FT324</strain>
    </source>
</reference>
<evidence type="ECO:0000313" key="2">
    <source>
        <dbReference type="EMBL" id="MCT8331697.1"/>
    </source>
</evidence>
<organism evidence="2 3">
    <name type="scientific">Albidovulum sediminis</name>
    <dbReference type="NCBI Taxonomy" id="3066345"/>
    <lineage>
        <taxon>Bacteria</taxon>
        <taxon>Pseudomonadati</taxon>
        <taxon>Pseudomonadota</taxon>
        <taxon>Alphaproteobacteria</taxon>
        <taxon>Rhodobacterales</taxon>
        <taxon>Paracoccaceae</taxon>
        <taxon>Albidovulum</taxon>
    </lineage>
</organism>